<dbReference type="SUPFAM" id="SSF56436">
    <property type="entry name" value="C-type lectin-like"/>
    <property type="match status" value="1"/>
</dbReference>
<gene>
    <name evidence="2" type="ORF">LY79DRAFT_571381</name>
</gene>
<comment type="caution">
    <text evidence="2">The sequence shown here is derived from an EMBL/GenBank/DDBJ whole genome shotgun (WGS) entry which is preliminary data.</text>
</comment>
<dbReference type="InterPro" id="IPR042095">
    <property type="entry name" value="SUMF_sf"/>
</dbReference>
<dbReference type="GeneID" id="85443478"/>
<feature type="domain" description="Sulfatase-modifying factor enzyme-like" evidence="1">
    <location>
        <begin position="224"/>
        <end position="398"/>
    </location>
</feature>
<dbReference type="EMBL" id="JAHLJV010000125">
    <property type="protein sequence ID" value="KAK1569699.1"/>
    <property type="molecule type" value="Genomic_DNA"/>
</dbReference>
<dbReference type="InterPro" id="IPR016187">
    <property type="entry name" value="CTDL_fold"/>
</dbReference>
<proteinExistence type="predicted"/>
<dbReference type="Pfam" id="PF03781">
    <property type="entry name" value="FGE-sulfatase"/>
    <property type="match status" value="1"/>
</dbReference>
<name>A0AAD8PL19_9PEZI</name>
<dbReference type="PANTHER" id="PTHR23150:SF19">
    <property type="entry name" value="FORMYLGLYCINE-GENERATING ENZYME"/>
    <property type="match status" value="1"/>
</dbReference>
<dbReference type="Proteomes" id="UP001230504">
    <property type="component" value="Unassembled WGS sequence"/>
</dbReference>
<dbReference type="InterPro" id="IPR051043">
    <property type="entry name" value="Sulfatase_Mod_Factor_Kinase"/>
</dbReference>
<dbReference type="InterPro" id="IPR005532">
    <property type="entry name" value="SUMF_dom"/>
</dbReference>
<accession>A0AAD8PL19</accession>
<dbReference type="AlphaFoldDB" id="A0AAD8PL19"/>
<evidence type="ECO:0000313" key="3">
    <source>
        <dbReference type="Proteomes" id="UP001230504"/>
    </source>
</evidence>
<sequence length="399" mass="43898">MLELHRGPAVARHLGPAPSEAMIATGFAAKNPALFALALQTRHCGDRAEDLLDSWLLVSFQRPGPVQELVEAAYNRICHVRAPRETVELRSVAAINDPAIDCTAVQHLLAARRLAGLPLHVAVELFRLHPQAYAPVVQSSLPRLASSGCSDGLIEGLFDGSPTQSQRGALLVADVVGKAHWFQDKIISTMLEIITQGTLSATDREKAGRMLSRFGDPRDLASLAEIPAGSFVMGSESHPDSQPLGEITLQSFRIGIYPVAVRDYSAFVRETGRDWMSQDGAGPDRLNTPATDLTWHGARAYCSWLTQHWRKIGKIGSQNKSAFRQNRSRNVQLEVAKLKPRVRRWFYPWGTTWEDQAANSETTCLDATCAVGLFPKGRSPYGCFDMAGQVREWCSTLWG</sequence>
<dbReference type="GO" id="GO:0120147">
    <property type="term" value="F:formylglycine-generating oxidase activity"/>
    <property type="evidence" value="ECO:0007669"/>
    <property type="project" value="TreeGrafter"/>
</dbReference>
<protein>
    <submittedName>
        <fullName evidence="2">C-type lectin protein</fullName>
    </submittedName>
</protein>
<evidence type="ECO:0000313" key="2">
    <source>
        <dbReference type="EMBL" id="KAK1569699.1"/>
    </source>
</evidence>
<dbReference type="RefSeq" id="XP_060407907.1">
    <property type="nucleotide sequence ID" value="XM_060559238.1"/>
</dbReference>
<keyword evidence="3" id="KW-1185">Reference proteome</keyword>
<reference evidence="2" key="1">
    <citation type="submission" date="2021-06" db="EMBL/GenBank/DDBJ databases">
        <title>Comparative genomics, transcriptomics and evolutionary studies reveal genomic signatures of adaptation to plant cell wall in hemibiotrophic fungi.</title>
        <authorList>
            <consortium name="DOE Joint Genome Institute"/>
            <person name="Baroncelli R."/>
            <person name="Diaz J.F."/>
            <person name="Benocci T."/>
            <person name="Peng M."/>
            <person name="Battaglia E."/>
            <person name="Haridas S."/>
            <person name="Andreopoulos W."/>
            <person name="Labutti K."/>
            <person name="Pangilinan J."/>
            <person name="Floch G.L."/>
            <person name="Makela M.R."/>
            <person name="Henrissat B."/>
            <person name="Grigoriev I.V."/>
            <person name="Crouch J.A."/>
            <person name="De Vries R.P."/>
            <person name="Sukno S.A."/>
            <person name="Thon M.R."/>
        </authorList>
    </citation>
    <scope>NUCLEOTIDE SEQUENCE</scope>
    <source>
        <strain evidence="2">CBS 125086</strain>
    </source>
</reference>
<evidence type="ECO:0000259" key="1">
    <source>
        <dbReference type="Pfam" id="PF03781"/>
    </source>
</evidence>
<dbReference type="PANTHER" id="PTHR23150">
    <property type="entry name" value="SULFATASE MODIFYING FACTOR 1, 2"/>
    <property type="match status" value="1"/>
</dbReference>
<dbReference type="Gene3D" id="3.90.1580.10">
    <property type="entry name" value="paralog of FGE (formylglycine-generating enzyme)"/>
    <property type="match status" value="1"/>
</dbReference>
<organism evidence="2 3">
    <name type="scientific">Colletotrichum navitas</name>
    <dbReference type="NCBI Taxonomy" id="681940"/>
    <lineage>
        <taxon>Eukaryota</taxon>
        <taxon>Fungi</taxon>
        <taxon>Dikarya</taxon>
        <taxon>Ascomycota</taxon>
        <taxon>Pezizomycotina</taxon>
        <taxon>Sordariomycetes</taxon>
        <taxon>Hypocreomycetidae</taxon>
        <taxon>Glomerellales</taxon>
        <taxon>Glomerellaceae</taxon>
        <taxon>Colletotrichum</taxon>
        <taxon>Colletotrichum graminicola species complex</taxon>
    </lineage>
</organism>